<reference evidence="2" key="2">
    <citation type="submission" date="2020-09" db="EMBL/GenBank/DDBJ databases">
        <authorList>
            <person name="Sun Q."/>
            <person name="Kim S."/>
        </authorList>
    </citation>
    <scope>NUCLEOTIDE SEQUENCE</scope>
    <source>
        <strain evidence="2">KCTC 42651</strain>
    </source>
</reference>
<name>A0A918XX59_9PROT</name>
<reference evidence="2" key="1">
    <citation type="journal article" date="2014" name="Int. J. Syst. Evol. Microbiol.">
        <title>Complete genome sequence of Corynebacterium casei LMG S-19264T (=DSM 44701T), isolated from a smear-ripened cheese.</title>
        <authorList>
            <consortium name="US DOE Joint Genome Institute (JGI-PGF)"/>
            <person name="Walter F."/>
            <person name="Albersmeier A."/>
            <person name="Kalinowski J."/>
            <person name="Ruckert C."/>
        </authorList>
    </citation>
    <scope>NUCLEOTIDE SEQUENCE</scope>
    <source>
        <strain evidence="2">KCTC 42651</strain>
    </source>
</reference>
<feature type="transmembrane region" description="Helical" evidence="1">
    <location>
        <begin position="12"/>
        <end position="35"/>
    </location>
</feature>
<accession>A0A918XX59</accession>
<evidence type="ECO:0000313" key="2">
    <source>
        <dbReference type="EMBL" id="GHD59758.1"/>
    </source>
</evidence>
<organism evidence="2 3">
    <name type="scientific">Thalassobaculum fulvum</name>
    <dbReference type="NCBI Taxonomy" id="1633335"/>
    <lineage>
        <taxon>Bacteria</taxon>
        <taxon>Pseudomonadati</taxon>
        <taxon>Pseudomonadota</taxon>
        <taxon>Alphaproteobacteria</taxon>
        <taxon>Rhodospirillales</taxon>
        <taxon>Thalassobaculaceae</taxon>
        <taxon>Thalassobaculum</taxon>
    </lineage>
</organism>
<dbReference type="EMBL" id="BMZS01000011">
    <property type="protein sequence ID" value="GHD59758.1"/>
    <property type="molecule type" value="Genomic_DNA"/>
</dbReference>
<keyword evidence="1" id="KW-0812">Transmembrane</keyword>
<dbReference type="Proteomes" id="UP000630353">
    <property type="component" value="Unassembled WGS sequence"/>
</dbReference>
<proteinExistence type="predicted"/>
<dbReference type="RefSeq" id="WP_189993819.1">
    <property type="nucleotide sequence ID" value="NZ_BMZS01000011.1"/>
</dbReference>
<dbReference type="AlphaFoldDB" id="A0A918XX59"/>
<comment type="caution">
    <text evidence="2">The sequence shown here is derived from an EMBL/GenBank/DDBJ whole genome shotgun (WGS) entry which is preliminary data.</text>
</comment>
<evidence type="ECO:0000313" key="3">
    <source>
        <dbReference type="Proteomes" id="UP000630353"/>
    </source>
</evidence>
<keyword evidence="3" id="KW-1185">Reference proteome</keyword>
<gene>
    <name evidence="2" type="ORF">GCM10017083_44700</name>
</gene>
<protein>
    <submittedName>
        <fullName evidence="2">Uncharacterized protein</fullName>
    </submittedName>
</protein>
<sequence>MNDLRRTLSRRPLWRVVLVIAGGYVAFLAVAVAVLEYTTRQDDALCQSYEIKYHQISATGEAVDRHGALCEAIVSRCEKPVSERLCRP</sequence>
<keyword evidence="1" id="KW-0472">Membrane</keyword>
<keyword evidence="1" id="KW-1133">Transmembrane helix</keyword>
<evidence type="ECO:0000256" key="1">
    <source>
        <dbReference type="SAM" id="Phobius"/>
    </source>
</evidence>